<keyword evidence="5" id="KW-1185">Reference proteome</keyword>
<dbReference type="Pfam" id="PF08240">
    <property type="entry name" value="ADH_N"/>
    <property type="match status" value="1"/>
</dbReference>
<dbReference type="RefSeq" id="WP_088000128.1">
    <property type="nucleotide sequence ID" value="NZ_BMHB01000001.1"/>
</dbReference>
<dbReference type="InterPro" id="IPR047618">
    <property type="entry name" value="QOR-like"/>
</dbReference>
<dbReference type="SMART" id="SM00829">
    <property type="entry name" value="PKS_ER"/>
    <property type="match status" value="1"/>
</dbReference>
<keyword evidence="2" id="KW-0560">Oxidoreductase</keyword>
<dbReference type="GO" id="GO:0070402">
    <property type="term" value="F:NADPH binding"/>
    <property type="evidence" value="ECO:0007669"/>
    <property type="project" value="TreeGrafter"/>
</dbReference>
<dbReference type="SUPFAM" id="SSF50129">
    <property type="entry name" value="GroES-like"/>
    <property type="match status" value="1"/>
</dbReference>
<gene>
    <name evidence="4" type="ORF">GCM10007380_23990</name>
</gene>
<dbReference type="PANTHER" id="PTHR48106">
    <property type="entry name" value="QUINONE OXIDOREDUCTASE PIG3-RELATED"/>
    <property type="match status" value="1"/>
</dbReference>
<organism evidence="4 5">
    <name type="scientific">Gottfriedia solisilvae</name>
    <dbReference type="NCBI Taxonomy" id="1516104"/>
    <lineage>
        <taxon>Bacteria</taxon>
        <taxon>Bacillati</taxon>
        <taxon>Bacillota</taxon>
        <taxon>Bacilli</taxon>
        <taxon>Bacillales</taxon>
        <taxon>Bacillaceae</taxon>
        <taxon>Gottfriedia</taxon>
    </lineage>
</organism>
<reference evidence="5" key="1">
    <citation type="journal article" date="2019" name="Int. J. Syst. Evol. Microbiol.">
        <title>The Global Catalogue of Microorganisms (GCM) 10K type strain sequencing project: providing services to taxonomists for standard genome sequencing and annotation.</title>
        <authorList>
            <consortium name="The Broad Institute Genomics Platform"/>
            <consortium name="The Broad Institute Genome Sequencing Center for Infectious Disease"/>
            <person name="Wu L."/>
            <person name="Ma J."/>
        </authorList>
    </citation>
    <scope>NUCLEOTIDE SEQUENCE [LARGE SCALE GENOMIC DNA]</scope>
    <source>
        <strain evidence="5">CGMCC 1.14993</strain>
    </source>
</reference>
<evidence type="ECO:0000259" key="3">
    <source>
        <dbReference type="SMART" id="SM00829"/>
    </source>
</evidence>
<evidence type="ECO:0000256" key="1">
    <source>
        <dbReference type="ARBA" id="ARBA00022857"/>
    </source>
</evidence>
<comment type="caution">
    <text evidence="4">The sequence shown here is derived from an EMBL/GenBank/DDBJ whole genome shotgun (WGS) entry which is preliminary data.</text>
</comment>
<sequence length="322" mass="35184">MKALVFREFGSSDVLTYEEIARPTISDDEVCIEMKAVGVNFADIYRRKGNYHLAGNPPYILGYEGSGIISEIGSSVTGYKVGDRVAFADVPYANAEYVAAKETHIVPIPDEISFEIAASVMLQGLTAHYLVNDSYQIKLGDTALVHAVAGGVGQLLTQMIRLKGGEVIGLTSSNEKKEKALSIGANEVLLYNEDWVSLTKELTKKKNGVDVVYESVGSTIMNSFEATKVHGTVVFYGMAGGDPVHIDPRMLMDTSKTLTGGDLWNVLVSKEERINRSKELFNWIATKQINVQSPTIFSLKDGKLAHELLESRKSTGKIILTV</sequence>
<dbReference type="InterPro" id="IPR013149">
    <property type="entry name" value="ADH-like_C"/>
</dbReference>
<dbReference type="CDD" id="cd05286">
    <property type="entry name" value="QOR2"/>
    <property type="match status" value="1"/>
</dbReference>
<evidence type="ECO:0000313" key="4">
    <source>
        <dbReference type="EMBL" id="GGI14645.1"/>
    </source>
</evidence>
<dbReference type="InterPro" id="IPR013154">
    <property type="entry name" value="ADH-like_N"/>
</dbReference>
<name>A0A8J3EX44_9BACI</name>
<dbReference type="Gene3D" id="3.40.50.720">
    <property type="entry name" value="NAD(P)-binding Rossmann-like Domain"/>
    <property type="match status" value="1"/>
</dbReference>
<dbReference type="SUPFAM" id="SSF51735">
    <property type="entry name" value="NAD(P)-binding Rossmann-fold domains"/>
    <property type="match status" value="1"/>
</dbReference>
<dbReference type="GO" id="GO:0003960">
    <property type="term" value="F:quinone reductase (NADPH) activity"/>
    <property type="evidence" value="ECO:0007669"/>
    <property type="project" value="InterPro"/>
</dbReference>
<protein>
    <submittedName>
        <fullName evidence="4">Alcohol dehydrogenase</fullName>
    </submittedName>
</protein>
<dbReference type="GO" id="GO:0035925">
    <property type="term" value="F:mRNA 3'-UTR AU-rich region binding"/>
    <property type="evidence" value="ECO:0007669"/>
    <property type="project" value="TreeGrafter"/>
</dbReference>
<dbReference type="InterPro" id="IPR011032">
    <property type="entry name" value="GroES-like_sf"/>
</dbReference>
<evidence type="ECO:0000256" key="2">
    <source>
        <dbReference type="ARBA" id="ARBA00023002"/>
    </source>
</evidence>
<dbReference type="OrthoDB" id="9787435at2"/>
<dbReference type="AlphaFoldDB" id="A0A8J3EX44"/>
<keyword evidence="1" id="KW-0521">NADP</keyword>
<dbReference type="EMBL" id="BMHB01000001">
    <property type="protein sequence ID" value="GGI14645.1"/>
    <property type="molecule type" value="Genomic_DNA"/>
</dbReference>
<dbReference type="Pfam" id="PF00107">
    <property type="entry name" value="ADH_zinc_N"/>
    <property type="match status" value="1"/>
</dbReference>
<proteinExistence type="predicted"/>
<dbReference type="InterPro" id="IPR036291">
    <property type="entry name" value="NAD(P)-bd_dom_sf"/>
</dbReference>
<evidence type="ECO:0000313" key="5">
    <source>
        <dbReference type="Proteomes" id="UP000626244"/>
    </source>
</evidence>
<dbReference type="InterPro" id="IPR020843">
    <property type="entry name" value="ER"/>
</dbReference>
<dbReference type="Proteomes" id="UP000626244">
    <property type="component" value="Unassembled WGS sequence"/>
</dbReference>
<dbReference type="Gene3D" id="3.90.180.10">
    <property type="entry name" value="Medium-chain alcohol dehydrogenases, catalytic domain"/>
    <property type="match status" value="1"/>
</dbReference>
<feature type="domain" description="Enoyl reductase (ER)" evidence="3">
    <location>
        <begin position="10"/>
        <end position="320"/>
    </location>
</feature>
<dbReference type="PANTHER" id="PTHR48106:SF13">
    <property type="entry name" value="QUINONE OXIDOREDUCTASE-RELATED"/>
    <property type="match status" value="1"/>
</dbReference>
<dbReference type="GO" id="GO:0005829">
    <property type="term" value="C:cytosol"/>
    <property type="evidence" value="ECO:0007669"/>
    <property type="project" value="TreeGrafter"/>
</dbReference>
<accession>A0A8J3EX44</accession>